<dbReference type="Pfam" id="PF13411">
    <property type="entry name" value="MerR_1"/>
    <property type="match status" value="1"/>
</dbReference>
<dbReference type="GO" id="GO:0003700">
    <property type="term" value="F:DNA-binding transcription factor activity"/>
    <property type="evidence" value="ECO:0007669"/>
    <property type="project" value="InterPro"/>
</dbReference>
<dbReference type="SMART" id="SM00422">
    <property type="entry name" value="HTH_MERR"/>
    <property type="match status" value="1"/>
</dbReference>
<dbReference type="SUPFAM" id="SSF46955">
    <property type="entry name" value="Putative DNA-binding domain"/>
    <property type="match status" value="1"/>
</dbReference>
<dbReference type="PANTHER" id="PTHR30204">
    <property type="entry name" value="REDOX-CYCLING DRUG-SENSING TRANSCRIPTIONAL ACTIVATOR SOXR"/>
    <property type="match status" value="1"/>
</dbReference>
<reference evidence="3 4" key="1">
    <citation type="submission" date="2020-03" db="EMBL/GenBank/DDBJ databases">
        <title>Genomic Encyclopedia of Type Strains, Phase IV (KMG-IV): sequencing the most valuable type-strain genomes for metagenomic binning, comparative biology and taxonomic classification.</title>
        <authorList>
            <person name="Goeker M."/>
        </authorList>
    </citation>
    <scope>NUCLEOTIDE SEQUENCE [LARGE SCALE GENOMIC DNA]</scope>
    <source>
        <strain evidence="3 4">DSM 5718</strain>
    </source>
</reference>
<evidence type="ECO:0000313" key="3">
    <source>
        <dbReference type="EMBL" id="NIK72900.1"/>
    </source>
</evidence>
<organism evidence="3 4">
    <name type="scientific">Thermonema lapsum</name>
    <dbReference type="NCBI Taxonomy" id="28195"/>
    <lineage>
        <taxon>Bacteria</taxon>
        <taxon>Pseudomonadati</taxon>
        <taxon>Bacteroidota</taxon>
        <taxon>Cytophagia</taxon>
        <taxon>Cytophagales</taxon>
        <taxon>Thermonemataceae</taxon>
        <taxon>Thermonema</taxon>
    </lineage>
</organism>
<comment type="caution">
    <text evidence="3">The sequence shown here is derived from an EMBL/GenBank/DDBJ whole genome shotgun (WGS) entry which is preliminary data.</text>
</comment>
<dbReference type="CDD" id="cd04765">
    <property type="entry name" value="HTH_MlrA-like_sg2"/>
    <property type="match status" value="1"/>
</dbReference>
<dbReference type="Gene3D" id="1.10.1660.10">
    <property type="match status" value="1"/>
</dbReference>
<sequence length="123" mass="14343">MSSPINADEHLFKSTSSLPRKHYYSIGEVASFLGVDTSVIRYWESEFPFLQIKRNANGERRFTEGDIKDLQLIYYLLKHKGFTIEGANKYLCEHKNELKKKAEAIESLKKVKSFLQMLRNELP</sequence>
<dbReference type="RefSeq" id="WP_166918191.1">
    <property type="nucleotide sequence ID" value="NZ_JAASRN010000001.1"/>
</dbReference>
<accession>A0A846MNB2</accession>
<dbReference type="Proteomes" id="UP000537126">
    <property type="component" value="Unassembled WGS sequence"/>
</dbReference>
<dbReference type="PANTHER" id="PTHR30204:SF15">
    <property type="entry name" value="BLL5018 PROTEIN"/>
    <property type="match status" value="1"/>
</dbReference>
<name>A0A846MNB2_9BACT</name>
<dbReference type="AlphaFoldDB" id="A0A846MNB2"/>
<dbReference type="EMBL" id="JAASRN010000001">
    <property type="protein sequence ID" value="NIK72900.1"/>
    <property type="molecule type" value="Genomic_DNA"/>
</dbReference>
<evidence type="ECO:0000256" key="1">
    <source>
        <dbReference type="ARBA" id="ARBA00023125"/>
    </source>
</evidence>
<proteinExistence type="predicted"/>
<dbReference type="InterPro" id="IPR000551">
    <property type="entry name" value="MerR-type_HTH_dom"/>
</dbReference>
<evidence type="ECO:0000259" key="2">
    <source>
        <dbReference type="PROSITE" id="PS50937"/>
    </source>
</evidence>
<dbReference type="GO" id="GO:0003677">
    <property type="term" value="F:DNA binding"/>
    <property type="evidence" value="ECO:0007669"/>
    <property type="project" value="UniProtKB-KW"/>
</dbReference>
<feature type="domain" description="HTH merR-type" evidence="2">
    <location>
        <begin position="23"/>
        <end position="73"/>
    </location>
</feature>
<gene>
    <name evidence="3" type="ORF">FHS56_000386</name>
</gene>
<keyword evidence="4" id="KW-1185">Reference proteome</keyword>
<keyword evidence="1 3" id="KW-0238">DNA-binding</keyword>
<dbReference type="PROSITE" id="PS50937">
    <property type="entry name" value="HTH_MERR_2"/>
    <property type="match status" value="1"/>
</dbReference>
<protein>
    <submittedName>
        <fullName evidence="3">DNA-binding transcriptional MerR regulator</fullName>
    </submittedName>
</protein>
<evidence type="ECO:0000313" key="4">
    <source>
        <dbReference type="Proteomes" id="UP000537126"/>
    </source>
</evidence>
<dbReference type="InterPro" id="IPR009061">
    <property type="entry name" value="DNA-bd_dom_put_sf"/>
</dbReference>
<dbReference type="InterPro" id="IPR047057">
    <property type="entry name" value="MerR_fam"/>
</dbReference>